<evidence type="ECO:0000313" key="2">
    <source>
        <dbReference type="Proteomes" id="UP001218412"/>
    </source>
</evidence>
<gene>
    <name evidence="1" type="ORF">JHW45_13505</name>
</gene>
<reference evidence="1 2" key="1">
    <citation type="submission" date="2021-01" db="EMBL/GenBank/DDBJ databases">
        <title>Biogeographic distribution of Paracoccus.</title>
        <authorList>
            <person name="Hollensteiner J."/>
            <person name="Leineberger J."/>
            <person name="Brinkhoff T."/>
            <person name="Daniel R."/>
        </authorList>
    </citation>
    <scope>NUCLEOTIDE SEQUENCE [LARGE SCALE GENOMIC DNA]</scope>
    <source>
        <strain evidence="1 2">LMG25392</strain>
    </source>
</reference>
<dbReference type="SUPFAM" id="SSF53448">
    <property type="entry name" value="Nucleotide-diphospho-sugar transferases"/>
    <property type="match status" value="1"/>
</dbReference>
<keyword evidence="2" id="KW-1185">Reference proteome</keyword>
<name>A0ABY7ST74_9RHOB</name>
<accession>A0ABY7ST74</accession>
<dbReference type="RefSeq" id="WP_272858135.1">
    <property type="nucleotide sequence ID" value="NZ_CP067134.1"/>
</dbReference>
<dbReference type="Proteomes" id="UP001218412">
    <property type="component" value="Chromosome"/>
</dbReference>
<sequence>MTDDYTPRQPPEDAAQHPNLLVVAQAGRLEFEALILAASLRRHSPDWTGDLFVAEPQPDGAWQGHETAIAPATRDALEGLGARIVPFTARHFGASYPYGNKIEALFALPAGQPFLFLDTDTLIRGPLDRVRFDVDRPSASMRREGTWPIPPLYGPGYGDIWKSLYDRFGLDFDTSLDLGQPDEHWERYLYFNAGWFFGPDPAEFGRRFLNWAIAIRDEPGDELACQSLDPWLDQVVLPLVIHSFGGGRPGPDLAGMDGAITCHYRNLPLLYAREDDAVLDALETAVAPNRIKKRLRDWTPAKKLIYQGKGRDKIRPLFDRAALPAREQPIRNTLKNKGWWLV</sequence>
<organism evidence="1 2">
    <name type="scientific">Paracoccus stylophorae</name>
    <dbReference type="NCBI Taxonomy" id="659350"/>
    <lineage>
        <taxon>Bacteria</taxon>
        <taxon>Pseudomonadati</taxon>
        <taxon>Pseudomonadota</taxon>
        <taxon>Alphaproteobacteria</taxon>
        <taxon>Rhodobacterales</taxon>
        <taxon>Paracoccaceae</taxon>
        <taxon>Paracoccus</taxon>
    </lineage>
</organism>
<proteinExistence type="predicted"/>
<evidence type="ECO:0000313" key="1">
    <source>
        <dbReference type="EMBL" id="WCR10074.1"/>
    </source>
</evidence>
<dbReference type="EMBL" id="CP067134">
    <property type="protein sequence ID" value="WCR10074.1"/>
    <property type="molecule type" value="Genomic_DNA"/>
</dbReference>
<protein>
    <submittedName>
        <fullName evidence="1">Uncharacterized protein</fullName>
    </submittedName>
</protein>
<dbReference type="InterPro" id="IPR029044">
    <property type="entry name" value="Nucleotide-diphossugar_trans"/>
</dbReference>